<dbReference type="GO" id="GO:0005783">
    <property type="term" value="C:endoplasmic reticulum"/>
    <property type="evidence" value="ECO:0007669"/>
    <property type="project" value="TreeGrafter"/>
</dbReference>
<dbReference type="OrthoDB" id="72053at2759"/>
<dbReference type="EMBL" id="QEAP01000148">
    <property type="protein sequence ID" value="TPX74044.1"/>
    <property type="molecule type" value="Genomic_DNA"/>
</dbReference>
<evidence type="ECO:0000256" key="3">
    <source>
        <dbReference type="SAM" id="SignalP"/>
    </source>
</evidence>
<gene>
    <name evidence="5" type="ORF">CcCBS67573_g04702</name>
</gene>
<reference evidence="5 6" key="1">
    <citation type="journal article" date="2019" name="Sci. Rep.">
        <title>Comparative genomics of chytrid fungi reveal insights into the obligate biotrophic and pathogenic lifestyle of Synchytrium endobioticum.</title>
        <authorList>
            <person name="van de Vossenberg B.T.L.H."/>
            <person name="Warris S."/>
            <person name="Nguyen H.D.T."/>
            <person name="van Gent-Pelzer M.P.E."/>
            <person name="Joly D.L."/>
            <person name="van de Geest H.C."/>
            <person name="Bonants P.J.M."/>
            <person name="Smith D.S."/>
            <person name="Levesque C.A."/>
            <person name="van der Lee T.A.J."/>
        </authorList>
    </citation>
    <scope>NUCLEOTIDE SEQUENCE [LARGE SCALE GENOMIC DNA]</scope>
    <source>
        <strain evidence="5 6">CBS 675.73</strain>
    </source>
</reference>
<feature type="domain" description="Thioredoxin" evidence="4">
    <location>
        <begin position="20"/>
        <end position="151"/>
    </location>
</feature>
<dbReference type="PROSITE" id="PS51352">
    <property type="entry name" value="THIOREDOXIN_2"/>
    <property type="match status" value="1"/>
</dbReference>
<accession>A0A507FCV2</accession>
<dbReference type="InterPro" id="IPR013766">
    <property type="entry name" value="Thioredoxin_domain"/>
</dbReference>
<evidence type="ECO:0000256" key="2">
    <source>
        <dbReference type="ARBA" id="ARBA00022729"/>
    </source>
</evidence>
<feature type="chain" id="PRO_5021354097" description="Thioredoxin domain-containing protein" evidence="3">
    <location>
        <begin position="22"/>
        <end position="162"/>
    </location>
</feature>
<feature type="signal peptide" evidence="3">
    <location>
        <begin position="1"/>
        <end position="21"/>
    </location>
</feature>
<comment type="similarity">
    <text evidence="1">Belongs to the protein disulfide isomerase family.</text>
</comment>
<comment type="caution">
    <text evidence="5">The sequence shown here is derived from an EMBL/GenBank/DDBJ whole genome shotgun (WGS) entry which is preliminary data.</text>
</comment>
<protein>
    <recommendedName>
        <fullName evidence="4">Thioredoxin domain-containing protein</fullName>
    </recommendedName>
</protein>
<dbReference type="CDD" id="cd02961">
    <property type="entry name" value="PDI_a_family"/>
    <property type="match status" value="1"/>
</dbReference>
<dbReference type="Proteomes" id="UP000320333">
    <property type="component" value="Unassembled WGS sequence"/>
</dbReference>
<keyword evidence="6" id="KW-1185">Reference proteome</keyword>
<dbReference type="SUPFAM" id="SSF52833">
    <property type="entry name" value="Thioredoxin-like"/>
    <property type="match status" value="1"/>
</dbReference>
<evidence type="ECO:0000313" key="5">
    <source>
        <dbReference type="EMBL" id="TPX74044.1"/>
    </source>
</evidence>
<dbReference type="InterPro" id="IPR051063">
    <property type="entry name" value="PDI"/>
</dbReference>
<dbReference type="Gene3D" id="3.40.30.10">
    <property type="entry name" value="Glutaredoxin"/>
    <property type="match status" value="1"/>
</dbReference>
<dbReference type="STRING" id="246404.A0A507FCV2"/>
<proteinExistence type="inferred from homology"/>
<dbReference type="Pfam" id="PF00085">
    <property type="entry name" value="Thioredoxin"/>
    <property type="match status" value="1"/>
</dbReference>
<dbReference type="AlphaFoldDB" id="A0A507FCV2"/>
<evidence type="ECO:0000256" key="1">
    <source>
        <dbReference type="ARBA" id="ARBA00006347"/>
    </source>
</evidence>
<keyword evidence="2 3" id="KW-0732">Signal</keyword>
<evidence type="ECO:0000313" key="6">
    <source>
        <dbReference type="Proteomes" id="UP000320333"/>
    </source>
</evidence>
<dbReference type="InterPro" id="IPR036249">
    <property type="entry name" value="Thioredoxin-like_sf"/>
</dbReference>
<organism evidence="5 6">
    <name type="scientific">Chytriomyces confervae</name>
    <dbReference type="NCBI Taxonomy" id="246404"/>
    <lineage>
        <taxon>Eukaryota</taxon>
        <taxon>Fungi</taxon>
        <taxon>Fungi incertae sedis</taxon>
        <taxon>Chytridiomycota</taxon>
        <taxon>Chytridiomycota incertae sedis</taxon>
        <taxon>Chytridiomycetes</taxon>
        <taxon>Chytridiales</taxon>
        <taxon>Chytriomycetaceae</taxon>
        <taxon>Chytriomyces</taxon>
    </lineage>
</organism>
<evidence type="ECO:0000259" key="4">
    <source>
        <dbReference type="PROSITE" id="PS51352"/>
    </source>
</evidence>
<sequence>MKLTVASFLALCLLLVTSVSALQKLTPEQVEERARKADEDIWHLGKGTFEDRMAHGTWLVYYGTTWCKFCKRLTPRWLRMQQEFTNQKLHETGFLITKVDCTGTNEAWCAGKFKVDSYPTVNLYHNGKLVEEYTGAHEATDLLDYIREKIKFYFGADKLVQQ</sequence>
<dbReference type="GO" id="GO:0003756">
    <property type="term" value="F:protein disulfide isomerase activity"/>
    <property type="evidence" value="ECO:0007669"/>
    <property type="project" value="TreeGrafter"/>
</dbReference>
<dbReference type="PANTHER" id="PTHR45672:SF3">
    <property type="entry name" value="THIOREDOXIN DOMAIN-CONTAINING PROTEIN 5"/>
    <property type="match status" value="1"/>
</dbReference>
<dbReference type="PANTHER" id="PTHR45672">
    <property type="entry name" value="PROTEIN DISULFIDE-ISOMERASE C17H9.14C-RELATED"/>
    <property type="match status" value="1"/>
</dbReference>
<name>A0A507FCV2_9FUNG</name>
<dbReference type="GO" id="GO:0006457">
    <property type="term" value="P:protein folding"/>
    <property type="evidence" value="ECO:0007669"/>
    <property type="project" value="TreeGrafter"/>
</dbReference>